<dbReference type="PANTHER" id="PTHR42928:SF5">
    <property type="entry name" value="BLR1237 PROTEIN"/>
    <property type="match status" value="1"/>
</dbReference>
<proteinExistence type="inferred from homology"/>
<dbReference type="Gene3D" id="3.40.190.10">
    <property type="entry name" value="Periplasmic binding protein-like II"/>
    <property type="match status" value="1"/>
</dbReference>
<dbReference type="Proteomes" id="UP000606490">
    <property type="component" value="Unassembled WGS sequence"/>
</dbReference>
<dbReference type="Pfam" id="PF03401">
    <property type="entry name" value="TctC"/>
    <property type="match status" value="1"/>
</dbReference>
<comment type="caution">
    <text evidence="2">The sequence shown here is derived from an EMBL/GenBank/DDBJ whole genome shotgun (WGS) entry which is preliminary data.</text>
</comment>
<name>A0ABS1VC04_9PROT</name>
<accession>A0ABS1VC04</accession>
<dbReference type="PANTHER" id="PTHR42928">
    <property type="entry name" value="TRICARBOXYLATE-BINDING PROTEIN"/>
    <property type="match status" value="1"/>
</dbReference>
<sequence>MDLAIRQLAQVLQADLGQPVIIENRTGAGTLVGTEAVARAAPDGHTVLIAANSFVINAALRPNLSYDPLRDFVPIALLTVVPHVLVAHPSVAADFAGFLEAARRPGKGLSFGSYGVGTSNHIGAEQLKLLAGLNATHVPYRGAQAEVDLLAGRIDFMLANLPNVLQPVAAGQLKALTVAAPQRSRHLPEVPPLTDLGFPILSDSWFGVVAPAGLRPEVTDRHSAAWLAGLDRPEVRADFERRGLEVLGIGPAEFAARLRRDLATYTEVVRAANIKPE</sequence>
<dbReference type="SUPFAM" id="SSF53850">
    <property type="entry name" value="Periplasmic binding protein-like II"/>
    <property type="match status" value="1"/>
</dbReference>
<comment type="similarity">
    <text evidence="1">Belongs to the UPF0065 (bug) family.</text>
</comment>
<gene>
    <name evidence="2" type="ORF">JMJ55_28180</name>
</gene>
<dbReference type="RefSeq" id="WP_202828937.1">
    <property type="nucleotide sequence ID" value="NZ_JAEUXJ010000029.1"/>
</dbReference>
<dbReference type="Gene3D" id="3.40.190.150">
    <property type="entry name" value="Bordetella uptake gene, domain 1"/>
    <property type="match status" value="1"/>
</dbReference>
<dbReference type="EMBL" id="JAEUXJ010000029">
    <property type="protein sequence ID" value="MBL6459205.1"/>
    <property type="molecule type" value="Genomic_DNA"/>
</dbReference>
<reference evidence="2 3" key="1">
    <citation type="submission" date="2021-01" db="EMBL/GenBank/DDBJ databases">
        <title>Belnapia mucosa sp. nov. and Belnapia arida sp. nov., isolated from the Tabernas Desert (Almeria, Spain).</title>
        <authorList>
            <person name="Molina-Menor E."/>
            <person name="Vidal-Verdu A."/>
            <person name="Calonge A."/>
            <person name="Satari L."/>
            <person name="Pereto Magraner J."/>
            <person name="Porcar Miralles M."/>
        </authorList>
    </citation>
    <scope>NUCLEOTIDE SEQUENCE [LARGE SCALE GENOMIC DNA]</scope>
    <source>
        <strain evidence="2 3">T6</strain>
    </source>
</reference>
<keyword evidence="3" id="KW-1185">Reference proteome</keyword>
<protein>
    <submittedName>
        <fullName evidence="2">Tripartite tricarboxylate transporter substrate binding protein</fullName>
    </submittedName>
</protein>
<evidence type="ECO:0000313" key="3">
    <source>
        <dbReference type="Proteomes" id="UP000606490"/>
    </source>
</evidence>
<dbReference type="InterPro" id="IPR042100">
    <property type="entry name" value="Bug_dom1"/>
</dbReference>
<dbReference type="InterPro" id="IPR005064">
    <property type="entry name" value="BUG"/>
</dbReference>
<organism evidence="2 3">
    <name type="scientific">Belnapia mucosa</name>
    <dbReference type="NCBI Taxonomy" id="2804532"/>
    <lineage>
        <taxon>Bacteria</taxon>
        <taxon>Pseudomonadati</taxon>
        <taxon>Pseudomonadota</taxon>
        <taxon>Alphaproteobacteria</taxon>
        <taxon>Acetobacterales</taxon>
        <taxon>Roseomonadaceae</taxon>
        <taxon>Belnapia</taxon>
    </lineage>
</organism>
<evidence type="ECO:0000313" key="2">
    <source>
        <dbReference type="EMBL" id="MBL6459205.1"/>
    </source>
</evidence>
<evidence type="ECO:0000256" key="1">
    <source>
        <dbReference type="ARBA" id="ARBA00006987"/>
    </source>
</evidence>